<dbReference type="EMBL" id="ABZS01000007">
    <property type="protein sequence ID" value="EEP61356.1"/>
    <property type="molecule type" value="Genomic_DNA"/>
</dbReference>
<feature type="transmembrane region" description="Helical" evidence="1">
    <location>
        <begin position="40"/>
        <end position="65"/>
    </location>
</feature>
<keyword evidence="1" id="KW-0812">Transmembrane</keyword>
<accession>C4FHU6</accession>
<keyword evidence="1" id="KW-1133">Transmembrane helix</keyword>
<evidence type="ECO:0000313" key="3">
    <source>
        <dbReference type="Proteomes" id="UP000005540"/>
    </source>
</evidence>
<comment type="caution">
    <text evidence="2">The sequence shown here is derived from an EMBL/GenBank/DDBJ whole genome shotgun (WGS) entry which is preliminary data.</text>
</comment>
<keyword evidence="3" id="KW-1185">Reference proteome</keyword>
<reference evidence="2 3" key="1">
    <citation type="submission" date="2009-04" db="EMBL/GenBank/DDBJ databases">
        <authorList>
            <person name="Reysenbach A.-L."/>
            <person name="Heidelberg J.F."/>
            <person name="Nelson W.C."/>
        </authorList>
    </citation>
    <scope>NUCLEOTIDE SEQUENCE [LARGE SCALE GENOMIC DNA]</scope>
    <source>
        <strain evidence="2 3">SS-5</strain>
    </source>
</reference>
<organism evidence="2 3">
    <name type="scientific">Sulfurihydrogenibium yellowstonense SS-5</name>
    <dbReference type="NCBI Taxonomy" id="432331"/>
    <lineage>
        <taxon>Bacteria</taxon>
        <taxon>Pseudomonadati</taxon>
        <taxon>Aquificota</taxon>
        <taxon>Aquificia</taxon>
        <taxon>Aquificales</taxon>
        <taxon>Hydrogenothermaceae</taxon>
        <taxon>Sulfurihydrogenibium</taxon>
    </lineage>
</organism>
<protein>
    <submittedName>
        <fullName evidence="2">AT hook motif domain protein</fullName>
    </submittedName>
</protein>
<evidence type="ECO:0000313" key="2">
    <source>
        <dbReference type="EMBL" id="EEP61356.1"/>
    </source>
</evidence>
<name>C4FHU6_9AQUI</name>
<dbReference type="Proteomes" id="UP000005540">
    <property type="component" value="Unassembled WGS sequence"/>
</dbReference>
<dbReference type="AlphaFoldDB" id="C4FHU6"/>
<gene>
    <name evidence="2" type="ORF">SULYE_0125</name>
</gene>
<keyword evidence="1" id="KW-0472">Membrane</keyword>
<dbReference type="RefSeq" id="WP_007545524.1">
    <property type="nucleotide sequence ID" value="NZ_ABZS01000007.1"/>
</dbReference>
<proteinExistence type="predicted"/>
<evidence type="ECO:0000256" key="1">
    <source>
        <dbReference type="SAM" id="Phobius"/>
    </source>
</evidence>
<sequence>MEHLKNSLVAVKILIAKILLNIQSKKKAGRPPKVSDLQLAALYITSYISNTPILTLARFLIYPSIQSWHLFRKSKSERVYKILREYWLIG</sequence>